<name>A0A182JQV6_9DIPT</name>
<proteinExistence type="predicted"/>
<evidence type="ECO:0000313" key="2">
    <source>
        <dbReference type="EnsemblMetazoa" id="ACHR000888-PA"/>
    </source>
</evidence>
<organism evidence="2 3">
    <name type="scientific">Anopheles christyi</name>
    <dbReference type="NCBI Taxonomy" id="43041"/>
    <lineage>
        <taxon>Eukaryota</taxon>
        <taxon>Metazoa</taxon>
        <taxon>Ecdysozoa</taxon>
        <taxon>Arthropoda</taxon>
        <taxon>Hexapoda</taxon>
        <taxon>Insecta</taxon>
        <taxon>Pterygota</taxon>
        <taxon>Neoptera</taxon>
        <taxon>Endopterygota</taxon>
        <taxon>Diptera</taxon>
        <taxon>Nematocera</taxon>
        <taxon>Culicoidea</taxon>
        <taxon>Culicidae</taxon>
        <taxon>Anophelinae</taxon>
        <taxon>Anopheles</taxon>
    </lineage>
</organism>
<evidence type="ECO:0000313" key="3">
    <source>
        <dbReference type="Proteomes" id="UP000075881"/>
    </source>
</evidence>
<protein>
    <recommendedName>
        <fullName evidence="4">Hexosyltransferase</fullName>
    </recommendedName>
</protein>
<evidence type="ECO:0000256" key="1">
    <source>
        <dbReference type="SAM" id="Phobius"/>
    </source>
</evidence>
<reference evidence="3" key="1">
    <citation type="submission" date="2013-03" db="EMBL/GenBank/DDBJ databases">
        <title>The Genome Sequence of Anopheles christyi ACHKN1017.</title>
        <authorList>
            <consortium name="The Broad Institute Genomics Platform"/>
            <person name="Neafsey D.E."/>
            <person name="Besansky N."/>
            <person name="Walker B."/>
            <person name="Young S.K."/>
            <person name="Zeng Q."/>
            <person name="Gargeya S."/>
            <person name="Fitzgerald M."/>
            <person name="Haas B."/>
            <person name="Abouelleil A."/>
            <person name="Allen A.W."/>
            <person name="Alvarado L."/>
            <person name="Arachchi H.M."/>
            <person name="Berlin A.M."/>
            <person name="Chapman S.B."/>
            <person name="Gainer-Dewar J."/>
            <person name="Goldberg J."/>
            <person name="Griggs A."/>
            <person name="Gujja S."/>
            <person name="Hansen M."/>
            <person name="Howarth C."/>
            <person name="Imamovic A."/>
            <person name="Ireland A."/>
            <person name="Larimer J."/>
            <person name="McCowan C."/>
            <person name="Murphy C."/>
            <person name="Pearson M."/>
            <person name="Poon T.W."/>
            <person name="Priest M."/>
            <person name="Roberts A."/>
            <person name="Saif S."/>
            <person name="Shea T."/>
            <person name="Sisk P."/>
            <person name="Sykes S."/>
            <person name="Wortman J."/>
            <person name="Nusbaum C."/>
            <person name="Birren B."/>
        </authorList>
    </citation>
    <scope>NUCLEOTIDE SEQUENCE [LARGE SCALE GENOMIC DNA]</scope>
    <source>
        <strain evidence="3">ACHKN1017</strain>
    </source>
</reference>
<dbReference type="AlphaFoldDB" id="A0A182JQV6"/>
<keyword evidence="1" id="KW-0472">Membrane</keyword>
<reference evidence="2" key="2">
    <citation type="submission" date="2020-05" db="UniProtKB">
        <authorList>
            <consortium name="EnsemblMetazoa"/>
        </authorList>
    </citation>
    <scope>IDENTIFICATION</scope>
    <source>
        <strain evidence="2">ACHKN1017</strain>
    </source>
</reference>
<keyword evidence="1" id="KW-0812">Transmembrane</keyword>
<keyword evidence="1" id="KW-1133">Transmembrane helix</keyword>
<dbReference type="VEuPathDB" id="VectorBase:ACHR000888"/>
<accession>A0A182JQV6</accession>
<evidence type="ECO:0008006" key="4">
    <source>
        <dbReference type="Google" id="ProtNLM"/>
    </source>
</evidence>
<keyword evidence="3" id="KW-1185">Reference proteome</keyword>
<feature type="transmembrane region" description="Helical" evidence="1">
    <location>
        <begin position="7"/>
        <end position="29"/>
    </location>
</feature>
<dbReference type="EnsemblMetazoa" id="ACHR000888-RA">
    <property type="protein sequence ID" value="ACHR000888-PA"/>
    <property type="gene ID" value="ACHR000888"/>
</dbReference>
<dbReference type="Proteomes" id="UP000075881">
    <property type="component" value="Unassembled WGS sequence"/>
</dbReference>
<sequence length="277" mass="31484">MGLFDKFTLCCVVIVIVSLSGMLIGYVQILHRLEDGINRDNSELLHKIGALRLGLELSSLQSESSLNNTSNGGVLLAMVIKSAKKNYALRRAIRHTWAQTDHRVVHRFELHGSNMHPPLLATVTNGTMDWLKRLQHHHRATTTNARYLLIVNETVFVNTPLLLETVERILPRQGFILCKPVKNASTQNVTCDAAQPILVSMDVVHGLTEQYVVHDGRRLYLNHRETEALVRHQMDDEGQLTYFFTASLLHFSLKIPITQKMEQLWLSLIGNYTPVEY</sequence>